<protein>
    <submittedName>
        <fullName evidence="18">Chromodomain-helicase-DNA-binding protein, putative</fullName>
    </submittedName>
</protein>
<evidence type="ECO:0000256" key="9">
    <source>
        <dbReference type="ARBA" id="ARBA00023242"/>
    </source>
</evidence>
<keyword evidence="3" id="KW-0677">Repeat</keyword>
<evidence type="ECO:0000256" key="1">
    <source>
        <dbReference type="ARBA" id="ARBA00004123"/>
    </source>
</evidence>
<comment type="caution">
    <text evidence="18">The sequence shown here is derived from an EMBL/GenBank/DDBJ whole genome shotgun (WGS) entry which is preliminary data.</text>
</comment>
<dbReference type="GO" id="GO:0003677">
    <property type="term" value="F:DNA binding"/>
    <property type="evidence" value="ECO:0007669"/>
    <property type="project" value="UniProtKB-KW"/>
</dbReference>
<keyword evidence="18" id="KW-0347">Helicase</keyword>
<dbReference type="SUPFAM" id="SSF54160">
    <property type="entry name" value="Chromo domain-like"/>
    <property type="match status" value="2"/>
</dbReference>
<dbReference type="GO" id="GO:0016887">
    <property type="term" value="F:ATP hydrolysis activity"/>
    <property type="evidence" value="ECO:0007669"/>
    <property type="project" value="TreeGrafter"/>
</dbReference>
<feature type="domain" description="PHD-type" evidence="14">
    <location>
        <begin position="1721"/>
        <end position="1772"/>
    </location>
</feature>
<keyword evidence="7" id="KW-0862">Zinc</keyword>
<feature type="compositionally biased region" description="Low complexity" evidence="12">
    <location>
        <begin position="1653"/>
        <end position="1662"/>
    </location>
</feature>
<name>A0A2R5GGD9_9STRA</name>
<dbReference type="InterPro" id="IPR016197">
    <property type="entry name" value="Chromo-like_dom_sf"/>
</dbReference>
<dbReference type="EMBL" id="BEYU01000068">
    <property type="protein sequence ID" value="GBG29976.1"/>
    <property type="molecule type" value="Genomic_DNA"/>
</dbReference>
<dbReference type="SMART" id="SM00487">
    <property type="entry name" value="DEXDc"/>
    <property type="match status" value="1"/>
</dbReference>
<feature type="compositionally biased region" description="Basic and acidic residues" evidence="12">
    <location>
        <begin position="1403"/>
        <end position="1415"/>
    </location>
</feature>
<feature type="compositionally biased region" description="Acidic residues" evidence="12">
    <location>
        <begin position="1685"/>
        <end position="1712"/>
    </location>
</feature>
<dbReference type="InterPro" id="IPR038718">
    <property type="entry name" value="SNF2-like_sf"/>
</dbReference>
<dbReference type="PROSITE" id="PS50016">
    <property type="entry name" value="ZF_PHD_2"/>
    <property type="match status" value="1"/>
</dbReference>
<dbReference type="InterPro" id="IPR023780">
    <property type="entry name" value="Chromo_domain"/>
</dbReference>
<feature type="region of interest" description="Disordered" evidence="12">
    <location>
        <begin position="1403"/>
        <end position="1422"/>
    </location>
</feature>
<keyword evidence="8" id="KW-0067">ATP-binding</keyword>
<dbReference type="CDD" id="cd15571">
    <property type="entry name" value="ePHD"/>
    <property type="match status" value="1"/>
</dbReference>
<feature type="compositionally biased region" description="Basic residues" evidence="12">
    <location>
        <begin position="28"/>
        <end position="38"/>
    </location>
</feature>
<dbReference type="GO" id="GO:0003682">
    <property type="term" value="F:chromatin binding"/>
    <property type="evidence" value="ECO:0007669"/>
    <property type="project" value="TreeGrafter"/>
</dbReference>
<dbReference type="InterPro" id="IPR001650">
    <property type="entry name" value="Helicase_C-like"/>
</dbReference>
<feature type="domain" description="Helicase C-terminal" evidence="16">
    <location>
        <begin position="1251"/>
        <end position="1407"/>
    </location>
</feature>
<dbReference type="GO" id="GO:0140658">
    <property type="term" value="F:ATP-dependent chromatin remodeler activity"/>
    <property type="evidence" value="ECO:0007669"/>
    <property type="project" value="TreeGrafter"/>
</dbReference>
<dbReference type="Pfam" id="PF00385">
    <property type="entry name" value="Chromo"/>
    <property type="match status" value="1"/>
</dbReference>
<evidence type="ECO:0000256" key="10">
    <source>
        <dbReference type="PROSITE-ProRule" id="PRU00146"/>
    </source>
</evidence>
<dbReference type="Proteomes" id="UP000241890">
    <property type="component" value="Unassembled WGS sequence"/>
</dbReference>
<dbReference type="CDD" id="cd15566">
    <property type="entry name" value="PHD3_NSD"/>
    <property type="match status" value="1"/>
</dbReference>
<dbReference type="SMART" id="SM00490">
    <property type="entry name" value="HELICc"/>
    <property type="match status" value="1"/>
</dbReference>
<evidence type="ECO:0000256" key="6">
    <source>
        <dbReference type="ARBA" id="ARBA00022801"/>
    </source>
</evidence>
<feature type="region of interest" description="Disordered" evidence="12">
    <location>
        <begin position="2122"/>
        <end position="2154"/>
    </location>
</feature>
<keyword evidence="11" id="KW-0175">Coiled coil</keyword>
<dbReference type="Pfam" id="PF00176">
    <property type="entry name" value="SNF2-rel_dom"/>
    <property type="match status" value="1"/>
</dbReference>
<dbReference type="PROSITE" id="PS50013">
    <property type="entry name" value="CHROMO_2"/>
    <property type="match status" value="1"/>
</dbReference>
<organism evidence="18 19">
    <name type="scientific">Hondaea fermentalgiana</name>
    <dbReference type="NCBI Taxonomy" id="2315210"/>
    <lineage>
        <taxon>Eukaryota</taxon>
        <taxon>Sar</taxon>
        <taxon>Stramenopiles</taxon>
        <taxon>Bigyra</taxon>
        <taxon>Labyrinthulomycetes</taxon>
        <taxon>Thraustochytrida</taxon>
        <taxon>Thraustochytriidae</taxon>
        <taxon>Hondaea</taxon>
    </lineage>
</organism>
<dbReference type="InterPro" id="IPR019786">
    <property type="entry name" value="Zinc_finger_PHD-type_CS"/>
</dbReference>
<feature type="domain" description="Chromo" evidence="13">
    <location>
        <begin position="206"/>
        <end position="263"/>
    </location>
</feature>
<dbReference type="Pfam" id="PF22908">
    <property type="entry name" value="PHD_NSD"/>
    <property type="match status" value="1"/>
</dbReference>
<dbReference type="CDD" id="cd15565">
    <property type="entry name" value="PHD2_NSD"/>
    <property type="match status" value="1"/>
</dbReference>
<feature type="compositionally biased region" description="Basic residues" evidence="12">
    <location>
        <begin position="2130"/>
        <end position="2145"/>
    </location>
</feature>
<dbReference type="PROSITE" id="PS01359">
    <property type="entry name" value="ZF_PHD_1"/>
    <property type="match status" value="1"/>
</dbReference>
<dbReference type="GO" id="GO:0042393">
    <property type="term" value="F:histone binding"/>
    <property type="evidence" value="ECO:0007669"/>
    <property type="project" value="TreeGrafter"/>
</dbReference>
<evidence type="ECO:0000313" key="19">
    <source>
        <dbReference type="Proteomes" id="UP000241890"/>
    </source>
</evidence>
<feature type="compositionally biased region" description="Low complexity" evidence="12">
    <location>
        <begin position="1934"/>
        <end position="1955"/>
    </location>
</feature>
<feature type="compositionally biased region" description="Acidic residues" evidence="12">
    <location>
        <begin position="44"/>
        <end position="58"/>
    </location>
</feature>
<dbReference type="InterPro" id="IPR000330">
    <property type="entry name" value="SNF2_N"/>
</dbReference>
<keyword evidence="2" id="KW-0479">Metal-binding</keyword>
<dbReference type="Gene3D" id="3.40.50.300">
    <property type="entry name" value="P-loop containing nucleotide triphosphate hydrolases"/>
    <property type="match status" value="1"/>
</dbReference>
<dbReference type="InterPro" id="IPR034732">
    <property type="entry name" value="EPHD"/>
</dbReference>
<evidence type="ECO:0000256" key="8">
    <source>
        <dbReference type="ARBA" id="ARBA00022840"/>
    </source>
</evidence>
<keyword evidence="4" id="KW-0547">Nucleotide-binding</keyword>
<dbReference type="InterPro" id="IPR014001">
    <property type="entry name" value="Helicase_ATP-bd"/>
</dbReference>
<evidence type="ECO:0000256" key="5">
    <source>
        <dbReference type="ARBA" id="ARBA00022771"/>
    </source>
</evidence>
<proteinExistence type="predicted"/>
<feature type="compositionally biased region" description="Acidic residues" evidence="12">
    <location>
        <begin position="1635"/>
        <end position="1648"/>
    </location>
</feature>
<dbReference type="SUPFAM" id="SSF57903">
    <property type="entry name" value="FYVE/PHD zinc finger"/>
    <property type="match status" value="1"/>
</dbReference>
<dbReference type="InterPro" id="IPR001965">
    <property type="entry name" value="Znf_PHD"/>
</dbReference>
<feature type="region of interest" description="Disordered" evidence="12">
    <location>
        <begin position="1894"/>
        <end position="1970"/>
    </location>
</feature>
<evidence type="ECO:0000256" key="7">
    <source>
        <dbReference type="ARBA" id="ARBA00022833"/>
    </source>
</evidence>
<dbReference type="SMART" id="SM00249">
    <property type="entry name" value="PHD"/>
    <property type="match status" value="3"/>
</dbReference>
<evidence type="ECO:0000256" key="4">
    <source>
        <dbReference type="ARBA" id="ARBA00022741"/>
    </source>
</evidence>
<dbReference type="Gene3D" id="3.30.40.10">
    <property type="entry name" value="Zinc/RING finger domain, C3HC4 (zinc finger)"/>
    <property type="match status" value="3"/>
</dbReference>
<dbReference type="InterPro" id="IPR019787">
    <property type="entry name" value="Znf_PHD-finger"/>
</dbReference>
<dbReference type="InterPro" id="IPR055198">
    <property type="entry name" value="NSD_PHD"/>
</dbReference>
<reference evidence="18 19" key="1">
    <citation type="submission" date="2017-12" db="EMBL/GenBank/DDBJ databases">
        <title>Sequencing, de novo assembly and annotation of complete genome of a new Thraustochytrid species, strain FCC1311.</title>
        <authorList>
            <person name="Sedici K."/>
            <person name="Godart F."/>
            <person name="Aiese Cigliano R."/>
            <person name="Sanseverino W."/>
            <person name="Barakat M."/>
            <person name="Ortet P."/>
            <person name="Marechal E."/>
            <person name="Cagnac O."/>
            <person name="Amato A."/>
        </authorList>
    </citation>
    <scope>NUCLEOTIDE SEQUENCE [LARGE SCALE GENOMIC DNA]</scope>
</reference>
<evidence type="ECO:0000259" key="15">
    <source>
        <dbReference type="PROSITE" id="PS51192"/>
    </source>
</evidence>
<feature type="domain" description="Helicase ATP-binding" evidence="15">
    <location>
        <begin position="886"/>
        <end position="1061"/>
    </location>
</feature>
<keyword evidence="18" id="KW-0238">DNA-binding</keyword>
<evidence type="ECO:0000313" key="18">
    <source>
        <dbReference type="EMBL" id="GBG29976.1"/>
    </source>
</evidence>
<feature type="region of interest" description="Disordered" evidence="12">
    <location>
        <begin position="1"/>
        <end position="62"/>
    </location>
</feature>
<evidence type="ECO:0000259" key="14">
    <source>
        <dbReference type="PROSITE" id="PS50016"/>
    </source>
</evidence>
<evidence type="ECO:0000256" key="11">
    <source>
        <dbReference type="SAM" id="Coils"/>
    </source>
</evidence>
<feature type="region of interest" description="Disordered" evidence="12">
    <location>
        <begin position="279"/>
        <end position="301"/>
    </location>
</feature>
<feature type="coiled-coil region" evidence="11">
    <location>
        <begin position="572"/>
        <end position="608"/>
    </location>
</feature>
<dbReference type="SUPFAM" id="SSF52540">
    <property type="entry name" value="P-loop containing nucleoside triphosphate hydrolases"/>
    <property type="match status" value="2"/>
</dbReference>
<feature type="compositionally biased region" description="Basic residues" evidence="12">
    <location>
        <begin position="1903"/>
        <end position="1913"/>
    </location>
</feature>
<dbReference type="Gene3D" id="2.40.50.40">
    <property type="match status" value="1"/>
</dbReference>
<dbReference type="GO" id="GO:0004386">
    <property type="term" value="F:helicase activity"/>
    <property type="evidence" value="ECO:0007669"/>
    <property type="project" value="UniProtKB-KW"/>
</dbReference>
<feature type="region of interest" description="Disordered" evidence="12">
    <location>
        <begin position="1625"/>
        <end position="1712"/>
    </location>
</feature>
<feature type="domain" description="PHD-type" evidence="17">
    <location>
        <begin position="2008"/>
        <end position="2116"/>
    </location>
</feature>
<accession>A0A2R5GGD9</accession>
<dbReference type="PROSITE" id="PS51805">
    <property type="entry name" value="EPHD"/>
    <property type="match status" value="1"/>
</dbReference>
<keyword evidence="6" id="KW-0378">Hydrolase</keyword>
<evidence type="ECO:0000256" key="3">
    <source>
        <dbReference type="ARBA" id="ARBA00022737"/>
    </source>
</evidence>
<keyword evidence="9" id="KW-0539">Nucleus</keyword>
<comment type="subcellular location">
    <subcellularLocation>
        <location evidence="1">Nucleus</location>
    </subcellularLocation>
</comment>
<dbReference type="CDD" id="cd18793">
    <property type="entry name" value="SF2_C_SNF"/>
    <property type="match status" value="1"/>
</dbReference>
<dbReference type="Pfam" id="PF13771">
    <property type="entry name" value="zf-HC5HC2H"/>
    <property type="match status" value="1"/>
</dbReference>
<dbReference type="PROSITE" id="PS51194">
    <property type="entry name" value="HELICASE_CTER"/>
    <property type="match status" value="1"/>
</dbReference>
<dbReference type="InterPro" id="IPR000953">
    <property type="entry name" value="Chromo/chromo_shadow_dom"/>
</dbReference>
<dbReference type="InterPro" id="IPR055197">
    <property type="entry name" value="PHDvar_NSD"/>
</dbReference>
<evidence type="ECO:0000256" key="2">
    <source>
        <dbReference type="ARBA" id="ARBA00022723"/>
    </source>
</evidence>
<gene>
    <name evidence="18" type="ORF">FCC1311_061962</name>
</gene>
<dbReference type="InterPro" id="IPR027417">
    <property type="entry name" value="P-loop_NTPase"/>
</dbReference>
<dbReference type="PANTHER" id="PTHR45623:SF11">
    <property type="entry name" value="KISMET, ISOFORM C"/>
    <property type="match status" value="1"/>
</dbReference>
<dbReference type="InterPro" id="IPR013083">
    <property type="entry name" value="Znf_RING/FYVE/PHD"/>
</dbReference>
<dbReference type="Pfam" id="PF00628">
    <property type="entry name" value="PHD"/>
    <property type="match status" value="1"/>
</dbReference>
<dbReference type="InterPro" id="IPR011011">
    <property type="entry name" value="Znf_FYVE_PHD"/>
</dbReference>
<dbReference type="GO" id="GO:0000785">
    <property type="term" value="C:chromatin"/>
    <property type="evidence" value="ECO:0007669"/>
    <property type="project" value="TreeGrafter"/>
</dbReference>
<dbReference type="SMART" id="SM00298">
    <property type="entry name" value="CHROMO"/>
    <property type="match status" value="2"/>
</dbReference>
<dbReference type="GO" id="GO:0008270">
    <property type="term" value="F:zinc ion binding"/>
    <property type="evidence" value="ECO:0007669"/>
    <property type="project" value="UniProtKB-KW"/>
</dbReference>
<dbReference type="InterPro" id="IPR049730">
    <property type="entry name" value="SNF2/RAD54-like_C"/>
</dbReference>
<evidence type="ECO:0000259" key="17">
    <source>
        <dbReference type="PROSITE" id="PS51805"/>
    </source>
</evidence>
<dbReference type="Pfam" id="PF00271">
    <property type="entry name" value="Helicase_C"/>
    <property type="match status" value="1"/>
</dbReference>
<evidence type="ECO:0000256" key="12">
    <source>
        <dbReference type="SAM" id="MobiDB-lite"/>
    </source>
</evidence>
<evidence type="ECO:0000259" key="13">
    <source>
        <dbReference type="PROSITE" id="PS50013"/>
    </source>
</evidence>
<sequence length="2213" mass="249895">MPDENEDEAYNAHGAAPTGGIDDANPRRSSRTRQRSRKVVSYAEVEDDSDDNFGETEDDTKRRLELEREDEELEKGPVIEKFLGLRSAGRGPLHEVLVKYRNQSYLHVKWVHENEIKALHRKYKSMVQRFKMKILSGKANIPVNEDGEEEYFDPRYTEVDRILAESTQVMEEGRAEDVADLRWFQWSGGKVRDNGKSVVDLLTPKERADRNVGKKSTVKKLFLIKWCELSYKDSTWEFEEDVQDDFKMAIFHRRNRVPTRGFQVDDDDMLWPALLPSATGHRGSKKDAKKDAAAAGDEADASAQVGRLPSVAAQCVEDRRARGAIKIPNALRHFVMPSDLCMLLPGDEIIAVENLSMQGLDLATIGRHLGARRDEVMRGNRTFYAVTMRRFIYRYDRRRDPTTNKPPIETVLFTLHLGKEPLGVRLGLIGPGGKYPYRIVTRPKSALCCAYVEGLLHHDELSRHPMASHHANQSLRAATVALLRTLINVVWARRDVSVAQLSKLARCDMGTFSRWMMGWPSNGSDALAELRMMTEHKIKDLLYRLRQIFQFATYGLLNTSRLDRLMFGKFPEAAVERRLSLLQRALAILRAEAARKKEEKAMAKAKAKIEADAAAASNAAGAGDEAVAAATAAAKKRVLADAARKAQVMEQEDGHNVEENYRMQRLVKVAPVLDDIIRQIEDQHADQSGLDPAAWSQCQGFNYEACRIEPSDIQFDGAARTPPDDDHVYMARHLSQCLRALRSNIMIWENRPIDNPGIQAARARAQSIPNPQQRRAALDQIETNIRMEAWQIAVSLMPIPEERFVGEVDIQQQRDLQRQEMEWRQKRMGGETMESQSTVRAFKAQRAALNQLRRKQFMPYHPRNQPRYKNGNMLRPYQLQGINWLLDHWYRGVNCILADEMGLGKTVQVVATLEHLRTRENLRGPFLIVAPLSTIGHWHREVETWTDMNVCTYYDMGGQEAREVIRRYEWYYPGLDGRKDLLKFNVLVTTYETFMTDVDYMTALPWLGVVIDEGHRLRSIKSKLLEMLNRITEANRLLLTGTPLQNNILELWSLLNYCDAQRFPDSESFMYRFGDIKSKEQLDELQQEIAPYMLRRVKEDVEKSIPPKEETIIDVELTMLQKRYYRAIFDRNRQVLYKGCKGGNKPQLINVEMELRKCCNHPYLISGVQDSEHSILRKEIRAKITAVEKEAQALGTADKAAGAEESATDADEQADLLQLVRQAHREKMSRDELIDRATLERCVRGSGKLVLVDKLLPKLRNEGHKVLIFSQMVKMLDMLEYLCRQRGYPMERLDGGVQGNVRQAAIDRFSNPDSNSFVFLLSTRAGGVGINLTAADTVIIFDSDWNPQNDAQAQARVHRIGQKRAVKIFRLVTKNTYEETMLQRAAMKLGLERAVLGTVHESTLKETKGKKDGSEKGVGGKNLSPAELERMLREGAYHHLQDDDNAAARTFVGANIDDLLKTNARTVKMDPVGGASGGGGGALDKLKHNTVNKSSFKAEEREDGVDINDPNFWSKVLPDMATPDTMLAKLNDVKQQMELGRDPSKRRQFMEDVRMLVRDIVQQRTAGEIVNEHDMETAVALLVQVSNMRKTFGSESFNLDNPSRKVYTELAERWMRRLEGLRERRARRGRNQSAESDDELFSDGESDAGGDPGDAAGNAADSTSGGDFQQQRKKGRSQRSKYTELSEDELDDTQDGVDAEYMGDDDGTGEVDESIMKDHFSEVCAVCADGGELLLCEGPCKQAFHLQCVNNNKKAKDIDESETWFCPDCTNGYHTCLLCRKGGYADVKPDGVFVCADDNCGRFHHMSCIKNSKHARILDEANQTFLCPLHECSKCSDKATPVHAHCLRCPKGFHNLCMDHKHTLRLHQNLVICPDHLDGKEFDVSHHYPFAKSLRRQLEGPARSKRARNRPRKFQTDGDASSTSTSPSRRRSSRTPMAAATAAVVKSSSSKNPNSSKKKRRDGPDLADLDWRKHMDAPAPEAGKPIIKTCALCMRDMRLPTEAEGALEAIEQMEDYDRPMPFPFLQPKGENRWAPVWVHVRCATLSPEAYIKDDEYYNVLKAVRRGRFLNCAGCASRGATVGCYYTKCDKSYHVPCAVNTGWNPDEELEFYCKEHRAKLAPKAGTAKSSSKSKGKATKSSGKRRANGNPADAPFAQKKKVNALENVVANGEIGIASSDVKLGRFTRAAMWRGKRVTVIVEASGIGSLEFATSL</sequence>
<dbReference type="PROSITE" id="PS51192">
    <property type="entry name" value="HELICASE_ATP_BIND_1"/>
    <property type="match status" value="1"/>
</dbReference>
<dbReference type="OrthoDB" id="5857104at2759"/>
<dbReference type="InParanoid" id="A0A2R5GGD9"/>
<dbReference type="PANTHER" id="PTHR45623">
    <property type="entry name" value="CHROMODOMAIN-HELICASE-DNA-BINDING PROTEIN 3-RELATED-RELATED"/>
    <property type="match status" value="1"/>
</dbReference>
<dbReference type="Pfam" id="PF23004">
    <property type="entry name" value="PHDvar_NSD"/>
    <property type="match status" value="1"/>
</dbReference>
<keyword evidence="5 10" id="KW-0863">Zinc-finger</keyword>
<dbReference type="GO" id="GO:0005634">
    <property type="term" value="C:nucleus"/>
    <property type="evidence" value="ECO:0007669"/>
    <property type="project" value="UniProtKB-SubCell"/>
</dbReference>
<dbReference type="GO" id="GO:0005524">
    <property type="term" value="F:ATP binding"/>
    <property type="evidence" value="ECO:0007669"/>
    <property type="project" value="UniProtKB-KW"/>
</dbReference>
<dbReference type="Gene3D" id="3.40.50.10810">
    <property type="entry name" value="Tandem AAA-ATPase domain"/>
    <property type="match status" value="1"/>
</dbReference>
<evidence type="ECO:0000259" key="16">
    <source>
        <dbReference type="PROSITE" id="PS51194"/>
    </source>
</evidence>
<keyword evidence="19" id="KW-1185">Reference proteome</keyword>